<gene>
    <name evidence="1" type="ORF">WG66_9671</name>
</gene>
<proteinExistence type="predicted"/>
<organism evidence="1 2">
    <name type="scientific">Moniliophthora roreri</name>
    <name type="common">Frosty pod rot fungus</name>
    <name type="synonym">Monilia roreri</name>
    <dbReference type="NCBI Taxonomy" id="221103"/>
    <lineage>
        <taxon>Eukaryota</taxon>
        <taxon>Fungi</taxon>
        <taxon>Dikarya</taxon>
        <taxon>Basidiomycota</taxon>
        <taxon>Agaricomycotina</taxon>
        <taxon>Agaricomycetes</taxon>
        <taxon>Agaricomycetidae</taxon>
        <taxon>Agaricales</taxon>
        <taxon>Marasmiineae</taxon>
        <taxon>Marasmiaceae</taxon>
        <taxon>Moniliophthora</taxon>
    </lineage>
</organism>
<dbReference type="Proteomes" id="UP000054988">
    <property type="component" value="Unassembled WGS sequence"/>
</dbReference>
<comment type="caution">
    <text evidence="1">The sequence shown here is derived from an EMBL/GenBank/DDBJ whole genome shotgun (WGS) entry which is preliminary data.</text>
</comment>
<evidence type="ECO:0000313" key="1">
    <source>
        <dbReference type="EMBL" id="KTB37773.1"/>
    </source>
</evidence>
<evidence type="ECO:0000313" key="2">
    <source>
        <dbReference type="Proteomes" id="UP000054988"/>
    </source>
</evidence>
<dbReference type="EMBL" id="LATX01001820">
    <property type="protein sequence ID" value="KTB37773.1"/>
    <property type="molecule type" value="Genomic_DNA"/>
</dbReference>
<protein>
    <submittedName>
        <fullName evidence="1">Uncharacterized protein</fullName>
    </submittedName>
</protein>
<sequence>MLSDIICMLERL</sequence>
<accession>A0A0W0FN63</accession>
<name>A0A0W0FN63_MONRR</name>
<reference evidence="1 2" key="1">
    <citation type="submission" date="2015-12" db="EMBL/GenBank/DDBJ databases">
        <title>Draft genome sequence of Moniliophthora roreri, the causal agent of frosty pod rot of cacao.</title>
        <authorList>
            <person name="Aime M.C."/>
            <person name="Diaz-Valderrama J.R."/>
            <person name="Kijpornyongpan T."/>
            <person name="Phillips-Mora W."/>
        </authorList>
    </citation>
    <scope>NUCLEOTIDE SEQUENCE [LARGE SCALE GENOMIC DNA]</scope>
    <source>
        <strain evidence="1 2">MCA 2952</strain>
    </source>
</reference>